<dbReference type="InterPro" id="IPR001387">
    <property type="entry name" value="Cro/C1-type_HTH"/>
</dbReference>
<keyword evidence="1" id="KW-0805">Transcription regulation</keyword>
<sequence length="99" mass="10722">MTKFGERLIASANEALAIAEGRANPAKVVHGGDVDIAAIRKGQKLTQVEFARRYGLSLSTLRDWEYGRRSPDAAALTLLRVIDREPEAVMRAVSASKAA</sequence>
<evidence type="ECO:0000313" key="6">
    <source>
        <dbReference type="Proteomes" id="UP000248021"/>
    </source>
</evidence>
<dbReference type="SUPFAM" id="SSF47413">
    <property type="entry name" value="lambda repressor-like DNA-binding domains"/>
    <property type="match status" value="1"/>
</dbReference>
<name>A0A2V3UCH6_9HYPH</name>
<dbReference type="RefSeq" id="WP_110373948.1">
    <property type="nucleotide sequence ID" value="NZ_JAHBRY010000001.1"/>
</dbReference>
<dbReference type="Gene3D" id="1.10.260.40">
    <property type="entry name" value="lambda repressor-like DNA-binding domains"/>
    <property type="match status" value="1"/>
</dbReference>
<accession>A0A2V3UCH6</accession>
<dbReference type="InterPro" id="IPR052359">
    <property type="entry name" value="HTH-type_reg/antitoxin"/>
</dbReference>
<evidence type="ECO:0000256" key="2">
    <source>
        <dbReference type="ARBA" id="ARBA00023125"/>
    </source>
</evidence>
<dbReference type="PANTHER" id="PTHR36511">
    <property type="entry name" value="MERR FAMILY BACTERIAL REGULATORY PROTEIN"/>
    <property type="match status" value="1"/>
</dbReference>
<evidence type="ECO:0000259" key="4">
    <source>
        <dbReference type="PROSITE" id="PS50943"/>
    </source>
</evidence>
<dbReference type="EMBL" id="QJJK01000003">
    <property type="protein sequence ID" value="PXW61642.1"/>
    <property type="molecule type" value="Genomic_DNA"/>
</dbReference>
<reference evidence="5 6" key="1">
    <citation type="submission" date="2018-05" db="EMBL/GenBank/DDBJ databases">
        <title>Genomic Encyclopedia of Type Strains, Phase IV (KMG-IV): sequencing the most valuable type-strain genomes for metagenomic binning, comparative biology and taxonomic classification.</title>
        <authorList>
            <person name="Goeker M."/>
        </authorList>
    </citation>
    <scope>NUCLEOTIDE SEQUENCE [LARGE SCALE GENOMIC DNA]</scope>
    <source>
        <strain evidence="5 6">DSM 6462</strain>
    </source>
</reference>
<gene>
    <name evidence="5" type="ORF">C7450_103159</name>
</gene>
<dbReference type="InterPro" id="IPR010982">
    <property type="entry name" value="Lambda_DNA-bd_dom_sf"/>
</dbReference>
<dbReference type="PANTHER" id="PTHR36511:SF4">
    <property type="entry name" value="ANTITOXIN MQSA"/>
    <property type="match status" value="1"/>
</dbReference>
<proteinExistence type="predicted"/>
<dbReference type="OrthoDB" id="461984at2"/>
<dbReference type="GO" id="GO:0003677">
    <property type="term" value="F:DNA binding"/>
    <property type="evidence" value="ECO:0007669"/>
    <property type="project" value="UniProtKB-KW"/>
</dbReference>
<dbReference type="Proteomes" id="UP000248021">
    <property type="component" value="Unassembled WGS sequence"/>
</dbReference>
<keyword evidence="3" id="KW-0804">Transcription</keyword>
<comment type="caution">
    <text evidence="5">The sequence shown here is derived from an EMBL/GenBank/DDBJ whole genome shotgun (WGS) entry which is preliminary data.</text>
</comment>
<evidence type="ECO:0000256" key="1">
    <source>
        <dbReference type="ARBA" id="ARBA00023015"/>
    </source>
</evidence>
<dbReference type="Pfam" id="PF01381">
    <property type="entry name" value="HTH_3"/>
    <property type="match status" value="1"/>
</dbReference>
<keyword evidence="2" id="KW-0238">DNA-binding</keyword>
<dbReference type="SMART" id="SM00530">
    <property type="entry name" value="HTH_XRE"/>
    <property type="match status" value="1"/>
</dbReference>
<dbReference type="PROSITE" id="PS50943">
    <property type="entry name" value="HTH_CROC1"/>
    <property type="match status" value="1"/>
</dbReference>
<evidence type="ECO:0000256" key="3">
    <source>
        <dbReference type="ARBA" id="ARBA00023163"/>
    </source>
</evidence>
<feature type="domain" description="HTH cro/C1-type" evidence="4">
    <location>
        <begin position="36"/>
        <end position="89"/>
    </location>
</feature>
<protein>
    <submittedName>
        <fullName evidence="5">Putative transcriptional regulator</fullName>
    </submittedName>
</protein>
<keyword evidence="6" id="KW-1185">Reference proteome</keyword>
<dbReference type="CDD" id="cd00093">
    <property type="entry name" value="HTH_XRE"/>
    <property type="match status" value="1"/>
</dbReference>
<dbReference type="AlphaFoldDB" id="A0A2V3UCH6"/>
<evidence type="ECO:0000313" key="5">
    <source>
        <dbReference type="EMBL" id="PXW61642.1"/>
    </source>
</evidence>
<organism evidence="5 6">
    <name type="scientific">Chelatococcus asaccharovorans</name>
    <dbReference type="NCBI Taxonomy" id="28210"/>
    <lineage>
        <taxon>Bacteria</taxon>
        <taxon>Pseudomonadati</taxon>
        <taxon>Pseudomonadota</taxon>
        <taxon>Alphaproteobacteria</taxon>
        <taxon>Hyphomicrobiales</taxon>
        <taxon>Chelatococcaceae</taxon>
        <taxon>Chelatococcus</taxon>
    </lineage>
</organism>